<feature type="region of interest" description="Disordered" evidence="2">
    <location>
        <begin position="158"/>
        <end position="236"/>
    </location>
</feature>
<keyword evidence="7" id="KW-1185">Reference proteome</keyword>
<dbReference type="Gene3D" id="3.10.50.40">
    <property type="match status" value="1"/>
</dbReference>
<feature type="transmembrane region" description="Helical" evidence="3">
    <location>
        <begin position="350"/>
        <end position="367"/>
    </location>
</feature>
<keyword evidence="1" id="KW-0697">Rotamase</keyword>
<comment type="caution">
    <text evidence="6">The sequence shown here is derived from an EMBL/GenBank/DDBJ whole genome shotgun (WGS) entry which is preliminary data.</text>
</comment>
<dbReference type="PANTHER" id="PTHR31735">
    <property type="entry name" value="VACUOLAR MEMBRANE PROTEIN YPL162C"/>
    <property type="match status" value="1"/>
</dbReference>
<evidence type="ECO:0000256" key="4">
    <source>
        <dbReference type="SAM" id="SignalP"/>
    </source>
</evidence>
<feature type="compositionally biased region" description="Basic and acidic residues" evidence="2">
    <location>
        <begin position="467"/>
        <end position="486"/>
    </location>
</feature>
<evidence type="ECO:0000313" key="6">
    <source>
        <dbReference type="EMBL" id="KAL1310798.1"/>
    </source>
</evidence>
<evidence type="ECO:0000256" key="1">
    <source>
        <dbReference type="PROSITE-ProRule" id="PRU00277"/>
    </source>
</evidence>
<keyword evidence="1" id="KW-0413">Isomerase</keyword>
<accession>A0ABR3PNM9</accession>
<evidence type="ECO:0000256" key="3">
    <source>
        <dbReference type="SAM" id="Phobius"/>
    </source>
</evidence>
<dbReference type="RefSeq" id="XP_069203647.1">
    <property type="nucleotide sequence ID" value="XM_069340174.1"/>
</dbReference>
<feature type="chain" id="PRO_5047325718" description="peptidylprolyl isomerase" evidence="4">
    <location>
        <begin position="28"/>
        <end position="552"/>
    </location>
</feature>
<name>A0ABR3PNM9_9PEZI</name>
<dbReference type="GeneID" id="95974743"/>
<organism evidence="6 7">
    <name type="scientific">Neodothiora populina</name>
    <dbReference type="NCBI Taxonomy" id="2781224"/>
    <lineage>
        <taxon>Eukaryota</taxon>
        <taxon>Fungi</taxon>
        <taxon>Dikarya</taxon>
        <taxon>Ascomycota</taxon>
        <taxon>Pezizomycotina</taxon>
        <taxon>Dothideomycetes</taxon>
        <taxon>Dothideomycetidae</taxon>
        <taxon>Dothideales</taxon>
        <taxon>Dothioraceae</taxon>
        <taxon>Neodothiora</taxon>
    </lineage>
</organism>
<dbReference type="PROSITE" id="PS50059">
    <property type="entry name" value="FKBP_PPIASE"/>
    <property type="match status" value="1"/>
</dbReference>
<dbReference type="InterPro" id="IPR046357">
    <property type="entry name" value="PPIase_dom_sf"/>
</dbReference>
<dbReference type="EMBL" id="JBFMKM010000003">
    <property type="protein sequence ID" value="KAL1310798.1"/>
    <property type="molecule type" value="Genomic_DNA"/>
</dbReference>
<feature type="region of interest" description="Disordered" evidence="2">
    <location>
        <begin position="467"/>
        <end position="537"/>
    </location>
</feature>
<dbReference type="InterPro" id="IPR001179">
    <property type="entry name" value="PPIase_FKBP_dom"/>
</dbReference>
<protein>
    <recommendedName>
        <fullName evidence="1">peptidylprolyl isomerase</fullName>
        <ecNumber evidence="1">5.2.1.8</ecNumber>
    </recommendedName>
</protein>
<sequence length="552" mass="59960">MRIPLSHPSAFLISASLFASVPTLAAAEDTERLSSPRIEDTSDGLRIEHTRELTCNRPTAPGDEIIVHYRGTLQSNGKQFDSSYDRGKPFSFGVGNGEVIAGWDEGLLDMCVGEARKLIIPPELGYGKSGAGPIPPGSSLVFETELVGVVGVNKEDAEGHEMVKVPTPGDAEKEESVTEEVGFPAADTPPAEFIPPVAVEGSDDSSHVTDDETEDPSSSPSQDDQEASGAAGGPKDSVFALEENECRLLGPFALIVQGALGLLAMLSLVFKRWRERPRRPLKVWFFDVSKQIVGTFLLHIANLAMSMFSSGSFEVQDQGKELAEHVKDATGRQPNPCSFYLLNLAIDTTIGIPVLVILLKVLTALFLRTSLANPPASIKSGHYGNPPRIAWWMKQSLIYFLGLLGMKLFVLFLFSALPWLGWVGDWALRWTEGNEALQIAFVMFVFPVCMNAAQYYIVDSFIKEKSGGEEGTEGVDRSGFERVAQHDEDDEIDEEGEGSADERGGRRRRRRGSSASSSSSSSSRGPIHGEAEVQEVGVVEDEVTKKKALEVV</sequence>
<feature type="transmembrane region" description="Helical" evidence="3">
    <location>
        <begin position="248"/>
        <end position="270"/>
    </location>
</feature>
<dbReference type="InterPro" id="IPR022127">
    <property type="entry name" value="STIMATE/YPL162C"/>
</dbReference>
<dbReference type="Proteomes" id="UP001562354">
    <property type="component" value="Unassembled WGS sequence"/>
</dbReference>
<dbReference type="Pfam" id="PF00254">
    <property type="entry name" value="FKBP_C"/>
    <property type="match status" value="1"/>
</dbReference>
<dbReference type="EC" id="5.2.1.8" evidence="1"/>
<keyword evidence="3" id="KW-0472">Membrane</keyword>
<feature type="compositionally biased region" description="Low complexity" evidence="2">
    <location>
        <begin position="513"/>
        <end position="525"/>
    </location>
</feature>
<feature type="signal peptide" evidence="4">
    <location>
        <begin position="1"/>
        <end position="27"/>
    </location>
</feature>
<keyword evidence="4" id="KW-0732">Signal</keyword>
<feature type="transmembrane region" description="Helical" evidence="3">
    <location>
        <begin position="291"/>
        <end position="308"/>
    </location>
</feature>
<reference evidence="6 7" key="1">
    <citation type="submission" date="2024-07" db="EMBL/GenBank/DDBJ databases">
        <title>Draft sequence of the Neodothiora populina.</title>
        <authorList>
            <person name="Drown D.D."/>
            <person name="Schuette U.S."/>
            <person name="Buechlein A.B."/>
            <person name="Rusch D.R."/>
            <person name="Winton L.W."/>
            <person name="Adams G.A."/>
        </authorList>
    </citation>
    <scope>NUCLEOTIDE SEQUENCE [LARGE SCALE GENOMIC DNA]</scope>
    <source>
        <strain evidence="6 7">CPC 39397</strain>
    </source>
</reference>
<dbReference type="SUPFAM" id="SSF54534">
    <property type="entry name" value="FKBP-like"/>
    <property type="match status" value="1"/>
</dbReference>
<proteinExistence type="predicted"/>
<feature type="domain" description="PPIase FKBP-type" evidence="5">
    <location>
        <begin position="62"/>
        <end position="150"/>
    </location>
</feature>
<feature type="compositionally biased region" description="Acidic residues" evidence="2">
    <location>
        <begin position="487"/>
        <end position="499"/>
    </location>
</feature>
<evidence type="ECO:0000259" key="5">
    <source>
        <dbReference type="PROSITE" id="PS50059"/>
    </source>
</evidence>
<dbReference type="Pfam" id="PF12400">
    <property type="entry name" value="STIMATE"/>
    <property type="match status" value="1"/>
</dbReference>
<evidence type="ECO:0000256" key="2">
    <source>
        <dbReference type="SAM" id="MobiDB-lite"/>
    </source>
</evidence>
<feature type="transmembrane region" description="Helical" evidence="3">
    <location>
        <begin position="397"/>
        <end position="417"/>
    </location>
</feature>
<gene>
    <name evidence="6" type="ORF">AAFC00_001040</name>
</gene>
<keyword evidence="3" id="KW-0812">Transmembrane</keyword>
<feature type="transmembrane region" description="Helical" evidence="3">
    <location>
        <begin position="437"/>
        <end position="458"/>
    </location>
</feature>
<evidence type="ECO:0000313" key="7">
    <source>
        <dbReference type="Proteomes" id="UP001562354"/>
    </source>
</evidence>
<comment type="catalytic activity">
    <reaction evidence="1">
        <text>[protein]-peptidylproline (omega=180) = [protein]-peptidylproline (omega=0)</text>
        <dbReference type="Rhea" id="RHEA:16237"/>
        <dbReference type="Rhea" id="RHEA-COMP:10747"/>
        <dbReference type="Rhea" id="RHEA-COMP:10748"/>
        <dbReference type="ChEBI" id="CHEBI:83833"/>
        <dbReference type="ChEBI" id="CHEBI:83834"/>
        <dbReference type="EC" id="5.2.1.8"/>
    </reaction>
</comment>
<dbReference type="PANTHER" id="PTHR31735:SF1">
    <property type="entry name" value="VACUOLAR MEMBRANE PROTEIN YPL162C"/>
    <property type="match status" value="1"/>
</dbReference>
<keyword evidence="3" id="KW-1133">Transmembrane helix</keyword>